<keyword evidence="2" id="KW-1185">Reference proteome</keyword>
<protein>
    <submittedName>
        <fullName evidence="1">Uncharacterized protein</fullName>
    </submittedName>
</protein>
<proteinExistence type="predicted"/>
<evidence type="ECO:0000313" key="1">
    <source>
        <dbReference type="EMBL" id="PHM50530.1"/>
    </source>
</evidence>
<name>A0A2D0JWE2_9GAMM</name>
<dbReference type="RefSeq" id="WP_099113060.1">
    <property type="nucleotide sequence ID" value="NZ_CAWNQI010000051.1"/>
</dbReference>
<dbReference type="AlphaFoldDB" id="A0A2D0JWE2"/>
<dbReference type="OrthoDB" id="8967341at2"/>
<comment type="caution">
    <text evidence="1">The sequence shown here is derived from an EMBL/GenBank/DDBJ whole genome shotgun (WGS) entry which is preliminary data.</text>
</comment>
<dbReference type="Proteomes" id="UP000221980">
    <property type="component" value="Unassembled WGS sequence"/>
</dbReference>
<reference evidence="1 2" key="1">
    <citation type="journal article" date="2017" name="Nat. Microbiol.">
        <title>Natural product diversity associated with the nematode symbionts Photorhabdus and Xenorhabdus.</title>
        <authorList>
            <person name="Tobias N.J."/>
            <person name="Wolff H."/>
            <person name="Djahanschiri B."/>
            <person name="Grundmann F."/>
            <person name="Kronenwerth M."/>
            <person name="Shi Y.M."/>
            <person name="Simonyi S."/>
            <person name="Grun P."/>
            <person name="Shapiro-Ilan D."/>
            <person name="Pidot S.J."/>
            <person name="Stinear T.P."/>
            <person name="Ebersberger I."/>
            <person name="Bode H.B."/>
        </authorList>
    </citation>
    <scope>NUCLEOTIDE SEQUENCE [LARGE SCALE GENOMIC DNA]</scope>
    <source>
        <strain evidence="1 2">DSM 17902</strain>
    </source>
</reference>
<dbReference type="EMBL" id="NITZ01000002">
    <property type="protein sequence ID" value="PHM50530.1"/>
    <property type="molecule type" value="Genomic_DNA"/>
</dbReference>
<organism evidence="1 2">
    <name type="scientific">Xenorhabdus miraniensis</name>
    <dbReference type="NCBI Taxonomy" id="351674"/>
    <lineage>
        <taxon>Bacteria</taxon>
        <taxon>Pseudomonadati</taxon>
        <taxon>Pseudomonadota</taxon>
        <taxon>Gammaproteobacteria</taxon>
        <taxon>Enterobacterales</taxon>
        <taxon>Morganellaceae</taxon>
        <taxon>Xenorhabdus</taxon>
    </lineage>
</organism>
<sequence length="99" mass="11674">MSKIQVVENANEILEYYLMPYILHFVYLAQLQSGDLSGLKRNQQLFGDARCTPEEYNKVVETFTRNPEPPGKVMKWVCRNNWDYLDLKTYPLELTPNRS</sequence>
<evidence type="ECO:0000313" key="2">
    <source>
        <dbReference type="Proteomes" id="UP000221980"/>
    </source>
</evidence>
<gene>
    <name evidence="1" type="ORF">Xmir_00713</name>
</gene>
<accession>A0A2D0JWE2</accession>